<feature type="region of interest" description="Disordered" evidence="1">
    <location>
        <begin position="219"/>
        <end position="238"/>
    </location>
</feature>
<protein>
    <submittedName>
        <fullName evidence="2">Uncharacterized protein</fullName>
    </submittedName>
</protein>
<gene>
    <name evidence="2" type="ORF">DICSQDRAFT_128564</name>
</gene>
<reference evidence="2 3" key="1">
    <citation type="journal article" date="2012" name="Science">
        <title>The Paleozoic origin of enzymatic lignin decomposition reconstructed from 31 fungal genomes.</title>
        <authorList>
            <person name="Floudas D."/>
            <person name="Binder M."/>
            <person name="Riley R."/>
            <person name="Barry K."/>
            <person name="Blanchette R.A."/>
            <person name="Henrissat B."/>
            <person name="Martinez A.T."/>
            <person name="Otillar R."/>
            <person name="Spatafora J.W."/>
            <person name="Yadav J.S."/>
            <person name="Aerts A."/>
            <person name="Benoit I."/>
            <person name="Boyd A."/>
            <person name="Carlson A."/>
            <person name="Copeland A."/>
            <person name="Coutinho P.M."/>
            <person name="de Vries R.P."/>
            <person name="Ferreira P."/>
            <person name="Findley K."/>
            <person name="Foster B."/>
            <person name="Gaskell J."/>
            <person name="Glotzer D."/>
            <person name="Gorecki P."/>
            <person name="Heitman J."/>
            <person name="Hesse C."/>
            <person name="Hori C."/>
            <person name="Igarashi K."/>
            <person name="Jurgens J.A."/>
            <person name="Kallen N."/>
            <person name="Kersten P."/>
            <person name="Kohler A."/>
            <person name="Kuees U."/>
            <person name="Kumar T.K.A."/>
            <person name="Kuo A."/>
            <person name="LaButti K."/>
            <person name="Larrondo L.F."/>
            <person name="Lindquist E."/>
            <person name="Ling A."/>
            <person name="Lombard V."/>
            <person name="Lucas S."/>
            <person name="Lundell T."/>
            <person name="Martin R."/>
            <person name="McLaughlin D.J."/>
            <person name="Morgenstern I."/>
            <person name="Morin E."/>
            <person name="Murat C."/>
            <person name="Nagy L.G."/>
            <person name="Nolan M."/>
            <person name="Ohm R.A."/>
            <person name="Patyshakuliyeva A."/>
            <person name="Rokas A."/>
            <person name="Ruiz-Duenas F.J."/>
            <person name="Sabat G."/>
            <person name="Salamov A."/>
            <person name="Samejima M."/>
            <person name="Schmutz J."/>
            <person name="Slot J.C."/>
            <person name="St John F."/>
            <person name="Stenlid J."/>
            <person name="Sun H."/>
            <person name="Sun S."/>
            <person name="Syed K."/>
            <person name="Tsang A."/>
            <person name="Wiebenga A."/>
            <person name="Young D."/>
            <person name="Pisabarro A."/>
            <person name="Eastwood D.C."/>
            <person name="Martin F."/>
            <person name="Cullen D."/>
            <person name="Grigoriev I.V."/>
            <person name="Hibbett D.S."/>
        </authorList>
    </citation>
    <scope>NUCLEOTIDE SEQUENCE [LARGE SCALE GENOMIC DNA]</scope>
    <source>
        <strain evidence="2 3">LYAD-421 SS1</strain>
    </source>
</reference>
<dbReference type="EMBL" id="JH719429">
    <property type="protein sequence ID" value="EJF58986.1"/>
    <property type="molecule type" value="Genomic_DNA"/>
</dbReference>
<organism evidence="2 3">
    <name type="scientific">Dichomitus squalens (strain LYAD-421)</name>
    <name type="common">Western red white-rot fungus</name>
    <dbReference type="NCBI Taxonomy" id="732165"/>
    <lineage>
        <taxon>Eukaryota</taxon>
        <taxon>Fungi</taxon>
        <taxon>Dikarya</taxon>
        <taxon>Basidiomycota</taxon>
        <taxon>Agaricomycotina</taxon>
        <taxon>Agaricomycetes</taxon>
        <taxon>Polyporales</taxon>
        <taxon>Polyporaceae</taxon>
        <taxon>Dichomitus</taxon>
    </lineage>
</organism>
<sequence length="287" mass="31396">MSLCAGCAFQRDLSTAEAARGDPTTTISERSADRTRHIHVESTQHLYRGRGGSSSTLQLVHHMYAIVTGTRWSRDLVLMAREGSRVADMGLLATDDYLWLDCESCGRARGGGCRVGATTSLIRSITRYNPGSRLQPHNSVRATLPSHARTQPLACTKSSVLAVSWMPERYPSSPRKLEEIASSGHVTGTSSETTAVAETMPAHLEAESSTWTSKLYGDEPEYPRITDGPDSLPNASSEVPEALAHGGHLIQLLGSHWRDVDPETRRFLLLTVTIGRRGFDWNHDSTV</sequence>
<evidence type="ECO:0000256" key="1">
    <source>
        <dbReference type="SAM" id="MobiDB-lite"/>
    </source>
</evidence>
<evidence type="ECO:0000313" key="3">
    <source>
        <dbReference type="Proteomes" id="UP000053319"/>
    </source>
</evidence>
<name>R7SSD3_DICSQ</name>
<accession>R7SSD3</accession>
<evidence type="ECO:0000313" key="2">
    <source>
        <dbReference type="EMBL" id="EJF58986.1"/>
    </source>
</evidence>
<dbReference type="RefSeq" id="XP_007368289.1">
    <property type="nucleotide sequence ID" value="XM_007368227.1"/>
</dbReference>
<proteinExistence type="predicted"/>
<dbReference type="AlphaFoldDB" id="R7SSD3"/>
<dbReference type="GeneID" id="18834479"/>
<dbReference type="KEGG" id="dsq:DICSQDRAFT_128564"/>
<dbReference type="HOGENOM" id="CLU_969850_0_0_1"/>
<dbReference type="Proteomes" id="UP000053319">
    <property type="component" value="Unassembled WGS sequence"/>
</dbReference>